<dbReference type="RefSeq" id="WP_144987280.1">
    <property type="nucleotide sequence ID" value="NZ_VNJK01000001.1"/>
</dbReference>
<comment type="caution">
    <text evidence="2">The sequence shown here is derived from an EMBL/GenBank/DDBJ whole genome shotgun (WGS) entry which is preliminary data.</text>
</comment>
<dbReference type="AlphaFoldDB" id="A0A559IWW4"/>
<protein>
    <submittedName>
        <fullName evidence="2">FAD-dependent oxidoreductase</fullName>
    </submittedName>
</protein>
<dbReference type="SUPFAM" id="SSF51905">
    <property type="entry name" value="FAD/NAD(P)-binding domain"/>
    <property type="match status" value="1"/>
</dbReference>
<dbReference type="GO" id="GO:0005737">
    <property type="term" value="C:cytoplasm"/>
    <property type="evidence" value="ECO:0007669"/>
    <property type="project" value="TreeGrafter"/>
</dbReference>
<dbReference type="Gene3D" id="3.50.50.60">
    <property type="entry name" value="FAD/NAD(P)-binding domain"/>
    <property type="match status" value="1"/>
</dbReference>
<dbReference type="PANTHER" id="PTHR13847:SF201">
    <property type="entry name" value="PUTATIBE OXIDOREDUCTASE"/>
    <property type="match status" value="1"/>
</dbReference>
<sequence>MDLKAGSLAWPVTLEQIIAYPPMGQDEECDIVVVGGGMSGALTAYELSRQGYQTIVVDKRSIGTGSTCANTGLLQFCNDKMLTACIHTFGKESGVRFYTLCKQAVQRLLDIKKDLIIDPELYERSSLYYASTEKDVPILEQEFNTLSTYGFPVEWWDKEKIQQHFGFTKPAALITHGDAEVNPFRMVHALLETSVAKYNLRIFEHTRIVRHQTEQPNEIILYTDQGYQIKARHVVFAMGYETQEMKHDRNAVIESTYAIVTKPIPHLEQLWHKRMLIWETARPYLYMRTTPDNRIVAGGLDEGTTIIEERDRMLPNKSKQLVQEIEQLFPAIAPIEAEYEWTALFGSTHDGYPMIGPHPKYMNCTFIEVYGGNGTVYSSIAASMIIDFVENGTHPDAKLFTFQRSNHPSPPH</sequence>
<dbReference type="Gene3D" id="3.30.9.10">
    <property type="entry name" value="D-Amino Acid Oxidase, subunit A, domain 2"/>
    <property type="match status" value="1"/>
</dbReference>
<accession>A0A559IWW4</accession>
<proteinExistence type="predicted"/>
<keyword evidence="3" id="KW-1185">Reference proteome</keyword>
<gene>
    <name evidence="2" type="ORF">FPZ44_03045</name>
</gene>
<dbReference type="OrthoDB" id="571248at2"/>
<reference evidence="2 3" key="1">
    <citation type="submission" date="2019-07" db="EMBL/GenBank/DDBJ databases">
        <authorList>
            <person name="Kim J."/>
        </authorList>
    </citation>
    <scope>NUCLEOTIDE SEQUENCE [LARGE SCALE GENOMIC DNA]</scope>
    <source>
        <strain evidence="2 3">N4</strain>
    </source>
</reference>
<dbReference type="InterPro" id="IPR036188">
    <property type="entry name" value="FAD/NAD-bd_sf"/>
</dbReference>
<dbReference type="Proteomes" id="UP000318102">
    <property type="component" value="Unassembled WGS sequence"/>
</dbReference>
<dbReference type="InterPro" id="IPR006076">
    <property type="entry name" value="FAD-dep_OxRdtase"/>
</dbReference>
<feature type="domain" description="FAD dependent oxidoreductase" evidence="1">
    <location>
        <begin position="30"/>
        <end position="386"/>
    </location>
</feature>
<dbReference type="Pfam" id="PF01266">
    <property type="entry name" value="DAO"/>
    <property type="match status" value="1"/>
</dbReference>
<dbReference type="EMBL" id="VNJK01000001">
    <property type="protein sequence ID" value="TVX92122.1"/>
    <property type="molecule type" value="Genomic_DNA"/>
</dbReference>
<evidence type="ECO:0000313" key="3">
    <source>
        <dbReference type="Proteomes" id="UP000318102"/>
    </source>
</evidence>
<evidence type="ECO:0000313" key="2">
    <source>
        <dbReference type="EMBL" id="TVX92122.1"/>
    </source>
</evidence>
<organism evidence="2 3">
    <name type="scientific">Paenibacillus agilis</name>
    <dbReference type="NCBI Taxonomy" id="3020863"/>
    <lineage>
        <taxon>Bacteria</taxon>
        <taxon>Bacillati</taxon>
        <taxon>Bacillota</taxon>
        <taxon>Bacilli</taxon>
        <taxon>Bacillales</taxon>
        <taxon>Paenibacillaceae</taxon>
        <taxon>Paenibacillus</taxon>
    </lineage>
</organism>
<dbReference type="PANTHER" id="PTHR13847">
    <property type="entry name" value="SARCOSINE DEHYDROGENASE-RELATED"/>
    <property type="match status" value="1"/>
</dbReference>
<name>A0A559IWW4_9BACL</name>
<evidence type="ECO:0000259" key="1">
    <source>
        <dbReference type="Pfam" id="PF01266"/>
    </source>
</evidence>